<name>A0A3A1YS49_9BURK</name>
<proteinExistence type="predicted"/>
<organism evidence="1 2">
    <name type="scientific">Neopusillimonas maritima</name>
    <dbReference type="NCBI Taxonomy" id="2026239"/>
    <lineage>
        <taxon>Bacteria</taxon>
        <taxon>Pseudomonadati</taxon>
        <taxon>Pseudomonadota</taxon>
        <taxon>Betaproteobacteria</taxon>
        <taxon>Burkholderiales</taxon>
        <taxon>Alcaligenaceae</taxon>
        <taxon>Neopusillimonas</taxon>
    </lineage>
</organism>
<dbReference type="Proteomes" id="UP000266206">
    <property type="component" value="Unassembled WGS sequence"/>
</dbReference>
<sequence>MKSVTDIRIKRVYDEPSHTDGFRVLVDRLWPRGVRKDDLPYDVWCKALAPSADLRRWFGHKAERWDEFRDAYLHELNASDQQAAIKSLGAQAEEAGYRRITLLYAARDPDLNHAVILADMLRQTLID</sequence>
<evidence type="ECO:0000313" key="1">
    <source>
        <dbReference type="EMBL" id="RIY40038.1"/>
    </source>
</evidence>
<dbReference type="PANTHER" id="PTHR36849">
    <property type="entry name" value="CYTOPLASMIC PROTEIN-RELATED"/>
    <property type="match status" value="1"/>
</dbReference>
<dbReference type="OrthoDB" id="9790745at2"/>
<reference evidence="1 2" key="1">
    <citation type="submission" date="2017-08" db="EMBL/GenBank/DDBJ databases">
        <title>Pusillimonas indicus sp. nov., a member of the family Alcaligenaceae isolated from surface seawater.</title>
        <authorList>
            <person name="Li J."/>
        </authorList>
    </citation>
    <scope>NUCLEOTIDE SEQUENCE [LARGE SCALE GENOMIC DNA]</scope>
    <source>
        <strain evidence="1 2">L52-1-41</strain>
    </source>
</reference>
<evidence type="ECO:0000313" key="2">
    <source>
        <dbReference type="Proteomes" id="UP000266206"/>
    </source>
</evidence>
<dbReference type="AlphaFoldDB" id="A0A3A1YS49"/>
<dbReference type="RefSeq" id="WP_114419317.1">
    <property type="nucleotide sequence ID" value="NZ_NQYH01000011.1"/>
</dbReference>
<protein>
    <recommendedName>
        <fullName evidence="3">MarR family transcriptional regulator</fullName>
    </recommendedName>
</protein>
<dbReference type="EMBL" id="NQYH01000011">
    <property type="protein sequence ID" value="RIY40038.1"/>
    <property type="molecule type" value="Genomic_DNA"/>
</dbReference>
<gene>
    <name evidence="1" type="ORF">CJP73_11860</name>
</gene>
<dbReference type="Pfam" id="PF22752">
    <property type="entry name" value="DUF488-N3i"/>
    <property type="match status" value="1"/>
</dbReference>
<comment type="caution">
    <text evidence="1">The sequence shown here is derived from an EMBL/GenBank/DDBJ whole genome shotgun (WGS) entry which is preliminary data.</text>
</comment>
<dbReference type="InterPro" id="IPR052552">
    <property type="entry name" value="YeaO-like"/>
</dbReference>
<dbReference type="PANTHER" id="PTHR36849:SF1">
    <property type="entry name" value="CYTOPLASMIC PROTEIN"/>
    <property type="match status" value="1"/>
</dbReference>
<accession>A0A3A1YS49</accession>
<evidence type="ECO:0008006" key="3">
    <source>
        <dbReference type="Google" id="ProtNLM"/>
    </source>
</evidence>